<keyword evidence="6" id="KW-0560">Oxidoreductase</keyword>
<name>A0A4Q0YZ16_9GAMM</name>
<dbReference type="PIRSF" id="PIRSF000294">
    <property type="entry name" value="Cytochrome-c_peroxidase"/>
    <property type="match status" value="1"/>
</dbReference>
<dbReference type="RefSeq" id="WP_129120927.1">
    <property type="nucleotide sequence ID" value="NZ_PEIB01000002.1"/>
</dbReference>
<gene>
    <name evidence="12" type="ORF">CS022_02360</name>
</gene>
<keyword evidence="4 10" id="KW-0732">Signal</keyword>
<evidence type="ECO:0000256" key="5">
    <source>
        <dbReference type="ARBA" id="ARBA00022764"/>
    </source>
</evidence>
<evidence type="ECO:0000256" key="9">
    <source>
        <dbReference type="PIRSR" id="PIRSR000294-2"/>
    </source>
</evidence>
<keyword evidence="12" id="KW-0575">Peroxidase</keyword>
<dbReference type="PROSITE" id="PS51007">
    <property type="entry name" value="CYTC"/>
    <property type="match status" value="1"/>
</dbReference>
<evidence type="ECO:0000259" key="11">
    <source>
        <dbReference type="PROSITE" id="PS51007"/>
    </source>
</evidence>
<evidence type="ECO:0000256" key="1">
    <source>
        <dbReference type="ARBA" id="ARBA00004418"/>
    </source>
</evidence>
<keyword evidence="13" id="KW-1185">Reference proteome</keyword>
<evidence type="ECO:0000313" key="12">
    <source>
        <dbReference type="EMBL" id="RXJ74459.1"/>
    </source>
</evidence>
<feature type="binding site" description="covalent" evidence="8">
    <location>
        <position position="222"/>
    </location>
    <ligand>
        <name>heme c</name>
        <dbReference type="ChEBI" id="CHEBI:61717"/>
        <label>2</label>
    </ligand>
</feature>
<evidence type="ECO:0000256" key="2">
    <source>
        <dbReference type="ARBA" id="ARBA00022617"/>
    </source>
</evidence>
<proteinExistence type="predicted"/>
<dbReference type="InterPro" id="IPR026259">
    <property type="entry name" value="MauG/Cytc_peroxidase"/>
</dbReference>
<dbReference type="OrthoDB" id="9805202at2"/>
<feature type="binding site" description="covalent" evidence="8">
    <location>
        <position position="75"/>
    </location>
    <ligand>
        <name>heme c</name>
        <dbReference type="ChEBI" id="CHEBI:61717"/>
        <label>1</label>
    </ligand>
</feature>
<dbReference type="Pfam" id="PF03150">
    <property type="entry name" value="CCP_MauG"/>
    <property type="match status" value="1"/>
</dbReference>
<comment type="PTM">
    <text evidence="8">Binds 2 heme groups per subunit.</text>
</comment>
<comment type="caution">
    <text evidence="12">The sequence shown here is derived from an EMBL/GenBank/DDBJ whole genome shotgun (WGS) entry which is preliminary data.</text>
</comment>
<comment type="cofactor">
    <cofactor evidence="8">
        <name>heme</name>
        <dbReference type="ChEBI" id="CHEBI:30413"/>
    </cofactor>
    <text evidence="8">Binds 2 heme groups.</text>
</comment>
<feature type="binding site" description="axial binding residue" evidence="9">
    <location>
        <position position="76"/>
    </location>
    <ligand>
        <name>heme c</name>
        <dbReference type="ChEBI" id="CHEBI:61717"/>
        <label>1</label>
    </ligand>
    <ligandPart>
        <name>Fe</name>
        <dbReference type="ChEBI" id="CHEBI:18248"/>
    </ligandPart>
</feature>
<dbReference type="InterPro" id="IPR051395">
    <property type="entry name" value="Cytochrome_c_Peroxidase/MauG"/>
</dbReference>
<comment type="subcellular location">
    <subcellularLocation>
        <location evidence="1">Periplasm</location>
    </subcellularLocation>
</comment>
<protein>
    <submittedName>
        <fullName evidence="12">Cytochrome-c peroxidase</fullName>
    </submittedName>
</protein>
<evidence type="ECO:0000256" key="7">
    <source>
        <dbReference type="ARBA" id="ARBA00023004"/>
    </source>
</evidence>
<feature type="chain" id="PRO_5020679349" evidence="10">
    <location>
        <begin position="23"/>
        <end position="331"/>
    </location>
</feature>
<keyword evidence="2 8" id="KW-0349">Heme</keyword>
<reference evidence="12 13" key="1">
    <citation type="submission" date="2017-10" db="EMBL/GenBank/DDBJ databases">
        <title>Nyctiphanis sp. nov., isolated from the stomach of the euphausiid Nyctiphanes simplex (Hansen, 1911) in the Gulf of California.</title>
        <authorList>
            <person name="Gomez-Gil B."/>
            <person name="Aguilar-Mendez M."/>
            <person name="Lopez-Cortes A."/>
            <person name="Gomez-Gutierrez J."/>
            <person name="Roque A."/>
            <person name="Lang E."/>
            <person name="Gonzalez-Castillo A."/>
        </authorList>
    </citation>
    <scope>NUCLEOTIDE SEQUENCE [LARGE SCALE GENOMIC DNA]</scope>
    <source>
        <strain evidence="12 13">CAIM 600</strain>
    </source>
</reference>
<organism evidence="12 13">
    <name type="scientific">Veronia nyctiphanis</name>
    <dbReference type="NCBI Taxonomy" id="1278244"/>
    <lineage>
        <taxon>Bacteria</taxon>
        <taxon>Pseudomonadati</taxon>
        <taxon>Pseudomonadota</taxon>
        <taxon>Gammaproteobacteria</taxon>
        <taxon>Vibrionales</taxon>
        <taxon>Vibrionaceae</taxon>
        <taxon>Veronia</taxon>
    </lineage>
</organism>
<dbReference type="Proteomes" id="UP000290287">
    <property type="component" value="Unassembled WGS sequence"/>
</dbReference>
<evidence type="ECO:0000256" key="8">
    <source>
        <dbReference type="PIRSR" id="PIRSR000294-1"/>
    </source>
</evidence>
<keyword evidence="7 9" id="KW-0408">Iron</keyword>
<accession>A0A4Q0YZ16</accession>
<evidence type="ECO:0000256" key="3">
    <source>
        <dbReference type="ARBA" id="ARBA00022723"/>
    </source>
</evidence>
<dbReference type="GO" id="GO:0004130">
    <property type="term" value="F:cytochrome-c peroxidase activity"/>
    <property type="evidence" value="ECO:0007669"/>
    <property type="project" value="TreeGrafter"/>
</dbReference>
<keyword evidence="5" id="KW-0574">Periplasm</keyword>
<feature type="binding site" description="axial binding residue" evidence="9">
    <location>
        <position position="223"/>
    </location>
    <ligand>
        <name>heme c</name>
        <dbReference type="ChEBI" id="CHEBI:61717"/>
        <label>2</label>
    </ligand>
    <ligandPart>
        <name>Fe</name>
        <dbReference type="ChEBI" id="CHEBI:18248"/>
    </ligandPart>
</feature>
<keyword evidence="3 9" id="KW-0479">Metal-binding</keyword>
<dbReference type="GO" id="GO:0046872">
    <property type="term" value="F:metal ion binding"/>
    <property type="evidence" value="ECO:0007669"/>
    <property type="project" value="UniProtKB-KW"/>
</dbReference>
<dbReference type="EMBL" id="PEIB01000002">
    <property type="protein sequence ID" value="RXJ74459.1"/>
    <property type="molecule type" value="Genomic_DNA"/>
</dbReference>
<dbReference type="SUPFAM" id="SSF46626">
    <property type="entry name" value="Cytochrome c"/>
    <property type="match status" value="2"/>
</dbReference>
<feature type="signal peptide" evidence="10">
    <location>
        <begin position="1"/>
        <end position="22"/>
    </location>
</feature>
<dbReference type="GO" id="GO:0042597">
    <property type="term" value="C:periplasmic space"/>
    <property type="evidence" value="ECO:0007669"/>
    <property type="project" value="UniProtKB-SubCell"/>
</dbReference>
<evidence type="ECO:0000256" key="10">
    <source>
        <dbReference type="SAM" id="SignalP"/>
    </source>
</evidence>
<sequence>MKIFLVISTALNLLLFPQYATAEDSLYVLANTLFGQMPKHMPDSEHDTEKRIQLGRALYFDTHFSANNTQSSNSCHNLTDTKTGTENRSVSVGAKGLAGRRNSPTTWNAGFQFVQFWDGRSPDLVSQAGNPLLNPIEMALASKDELVEKLTEAGYQDLFDAAFPKHDESLTFENTLEALAAFQRTLITRDRFDQYLAGDLDAINAQEKRGLKSFITVGCNACHNGPLLGGELFMKMGLVNPYPNKQDKGRAEITGNPADNFLFKVPTHRNVAKTAPYFHDGAVFSLEQAVQDTAWHQLGVTLKPEEVEDITAFFHTFNNTRNINGVNVNGL</sequence>
<dbReference type="PANTHER" id="PTHR30600">
    <property type="entry name" value="CYTOCHROME C PEROXIDASE-RELATED"/>
    <property type="match status" value="1"/>
</dbReference>
<dbReference type="Gene3D" id="1.10.760.10">
    <property type="entry name" value="Cytochrome c-like domain"/>
    <property type="match status" value="2"/>
</dbReference>
<evidence type="ECO:0000256" key="6">
    <source>
        <dbReference type="ARBA" id="ARBA00023002"/>
    </source>
</evidence>
<dbReference type="InterPro" id="IPR004852">
    <property type="entry name" value="Di-haem_cyt_c_peroxidsae"/>
</dbReference>
<dbReference type="PANTHER" id="PTHR30600:SF7">
    <property type="entry name" value="CYTOCHROME C PEROXIDASE-RELATED"/>
    <property type="match status" value="1"/>
</dbReference>
<evidence type="ECO:0000256" key="4">
    <source>
        <dbReference type="ARBA" id="ARBA00022729"/>
    </source>
</evidence>
<dbReference type="GO" id="GO:0009055">
    <property type="term" value="F:electron transfer activity"/>
    <property type="evidence" value="ECO:0007669"/>
    <property type="project" value="InterPro"/>
</dbReference>
<evidence type="ECO:0000313" key="13">
    <source>
        <dbReference type="Proteomes" id="UP000290287"/>
    </source>
</evidence>
<dbReference type="GO" id="GO:0020037">
    <property type="term" value="F:heme binding"/>
    <property type="evidence" value="ECO:0007669"/>
    <property type="project" value="InterPro"/>
</dbReference>
<dbReference type="InterPro" id="IPR009056">
    <property type="entry name" value="Cyt_c-like_dom"/>
</dbReference>
<feature type="binding site" description="covalent" evidence="8">
    <location>
        <position position="219"/>
    </location>
    <ligand>
        <name>heme c</name>
        <dbReference type="ChEBI" id="CHEBI:61717"/>
        <label>2</label>
    </ligand>
</feature>
<dbReference type="InterPro" id="IPR036909">
    <property type="entry name" value="Cyt_c-like_dom_sf"/>
</dbReference>
<feature type="domain" description="Cytochrome c" evidence="11">
    <location>
        <begin position="205"/>
        <end position="318"/>
    </location>
</feature>
<dbReference type="AlphaFoldDB" id="A0A4Q0YZ16"/>